<accession>A0A4Y2FSL5</accession>
<dbReference type="EMBL" id="BGPR01001000">
    <property type="protein sequence ID" value="GBM42624.1"/>
    <property type="molecule type" value="Genomic_DNA"/>
</dbReference>
<comment type="caution">
    <text evidence="1">The sequence shown here is derived from an EMBL/GenBank/DDBJ whole genome shotgun (WGS) entry which is preliminary data.</text>
</comment>
<keyword evidence="2" id="KW-1185">Reference proteome</keyword>
<protein>
    <submittedName>
        <fullName evidence="1">Uncharacterized protein</fullName>
    </submittedName>
</protein>
<name>A0A4Y2FSL5_ARAVE</name>
<gene>
    <name evidence="1" type="ORF">AVEN_148951_1</name>
</gene>
<reference evidence="1 2" key="1">
    <citation type="journal article" date="2019" name="Sci. Rep.">
        <title>Orb-weaving spider Araneus ventricosus genome elucidates the spidroin gene catalogue.</title>
        <authorList>
            <person name="Kono N."/>
            <person name="Nakamura H."/>
            <person name="Ohtoshi R."/>
            <person name="Moran D.A.P."/>
            <person name="Shinohara A."/>
            <person name="Yoshida Y."/>
            <person name="Fujiwara M."/>
            <person name="Mori M."/>
            <person name="Tomita M."/>
            <person name="Arakawa K."/>
        </authorList>
    </citation>
    <scope>NUCLEOTIDE SEQUENCE [LARGE SCALE GENOMIC DNA]</scope>
</reference>
<organism evidence="1 2">
    <name type="scientific">Araneus ventricosus</name>
    <name type="common">Orbweaver spider</name>
    <name type="synonym">Epeira ventricosa</name>
    <dbReference type="NCBI Taxonomy" id="182803"/>
    <lineage>
        <taxon>Eukaryota</taxon>
        <taxon>Metazoa</taxon>
        <taxon>Ecdysozoa</taxon>
        <taxon>Arthropoda</taxon>
        <taxon>Chelicerata</taxon>
        <taxon>Arachnida</taxon>
        <taxon>Araneae</taxon>
        <taxon>Araneomorphae</taxon>
        <taxon>Entelegynae</taxon>
        <taxon>Araneoidea</taxon>
        <taxon>Araneidae</taxon>
        <taxon>Araneus</taxon>
    </lineage>
</organism>
<sequence length="91" mass="9686">MWEQQRLISSETSSDVKNISQENTIFKSKCVPLWPSGEVSASVPGSKPAFTSATYVGLVPSNSGVTAQKPSRWCGAEASRGDPISEVVLSI</sequence>
<dbReference type="Proteomes" id="UP000499080">
    <property type="component" value="Unassembled WGS sequence"/>
</dbReference>
<proteinExistence type="predicted"/>
<evidence type="ECO:0000313" key="2">
    <source>
        <dbReference type="Proteomes" id="UP000499080"/>
    </source>
</evidence>
<dbReference type="AlphaFoldDB" id="A0A4Y2FSL5"/>
<evidence type="ECO:0000313" key="1">
    <source>
        <dbReference type="EMBL" id="GBM42624.1"/>
    </source>
</evidence>